<dbReference type="Gene3D" id="3.40.50.150">
    <property type="entry name" value="Vaccinia Virus protein VP39"/>
    <property type="match status" value="1"/>
</dbReference>
<dbReference type="Pfam" id="PF03602">
    <property type="entry name" value="Cons_hypoth95"/>
    <property type="match status" value="1"/>
</dbReference>
<protein>
    <submittedName>
        <fullName evidence="3">Methyltransferase</fullName>
        <ecNumber evidence="3">2.1.1.171</ecNumber>
    </submittedName>
</protein>
<dbReference type="GO" id="GO:0052913">
    <property type="term" value="F:16S rRNA (guanine(966)-N(2))-methyltransferase activity"/>
    <property type="evidence" value="ECO:0007669"/>
    <property type="project" value="UniProtKB-EC"/>
</dbReference>
<evidence type="ECO:0000313" key="4">
    <source>
        <dbReference type="Proteomes" id="UP000002743"/>
    </source>
</evidence>
<dbReference type="InterPro" id="IPR002052">
    <property type="entry name" value="DNA_methylase_N6_adenine_CS"/>
</dbReference>
<dbReference type="STRING" id="582744.Msip34_1920"/>
<name>C6X719_METGS</name>
<keyword evidence="2 3" id="KW-0808">Transferase</keyword>
<dbReference type="AlphaFoldDB" id="C6X719"/>
<evidence type="ECO:0000256" key="1">
    <source>
        <dbReference type="ARBA" id="ARBA00022603"/>
    </source>
</evidence>
<evidence type="ECO:0000256" key="2">
    <source>
        <dbReference type="ARBA" id="ARBA00022679"/>
    </source>
</evidence>
<dbReference type="KEGG" id="mei:Msip34_1920"/>
<reference evidence="3 4" key="2">
    <citation type="journal article" date="2011" name="J. Bacteriol.">
        <title>Genomes of three methylotrophs from a single niche uncover genetic and metabolic divergence of Methylophilaceae.</title>
        <authorList>
            <person name="Lapidus A."/>
            <person name="Clum A."/>
            <person name="Labutti K."/>
            <person name="Kaluzhnaya M.G."/>
            <person name="Lim S."/>
            <person name="Beck D.A."/>
            <person name="Glavina Del Rio T."/>
            <person name="Nolan M."/>
            <person name="Mavromatis K."/>
            <person name="Huntemann M."/>
            <person name="Lucas S."/>
            <person name="Lidstrom M.E."/>
            <person name="Ivanova N."/>
            <person name="Chistoserdova L."/>
        </authorList>
    </citation>
    <scope>NUCLEOTIDE SEQUENCE [LARGE SCALE GENOMIC DNA]</scope>
    <source>
        <strain evidence="3 4">SIP3-4</strain>
    </source>
</reference>
<keyword evidence="4" id="KW-1185">Reference proteome</keyword>
<dbReference type="GO" id="GO:0003676">
    <property type="term" value="F:nucleic acid binding"/>
    <property type="evidence" value="ECO:0007669"/>
    <property type="project" value="InterPro"/>
</dbReference>
<proteinExistence type="predicted"/>
<dbReference type="PIRSF" id="PIRSF004553">
    <property type="entry name" value="CHP00095"/>
    <property type="match status" value="1"/>
</dbReference>
<evidence type="ECO:0000313" key="3">
    <source>
        <dbReference type="EMBL" id="ACT51162.1"/>
    </source>
</evidence>
<gene>
    <name evidence="3" type="ordered locus">Msip34_1920</name>
</gene>
<dbReference type="OrthoDB" id="9803017at2"/>
<dbReference type="PANTHER" id="PTHR43542">
    <property type="entry name" value="METHYLTRANSFERASE"/>
    <property type="match status" value="1"/>
</dbReference>
<dbReference type="EMBL" id="CP001674">
    <property type="protein sequence ID" value="ACT51162.1"/>
    <property type="molecule type" value="Genomic_DNA"/>
</dbReference>
<sequence length="214" mass="23041">MHSVAVLIPTNWSRWWSVATKAVSKTGGVNKVRIGGGTWRSRLLSFPDGPGLRPTPDRVRQTLFNWLGQDLHGMRCLDLFSGTGALGFEALSRGAREVVMVEKSLPAFRALQASKTLLSADGASLLNADAAQLLNAPSAKLEAGSFDVIFLDPPYNQGWLDKLLPAVAALLAPDGRVYVEAEYVLADSAPWQVLKSGKAGNVCYHLLKLADANE</sequence>
<dbReference type="InterPro" id="IPR029063">
    <property type="entry name" value="SAM-dependent_MTases_sf"/>
</dbReference>
<keyword evidence="1 3" id="KW-0489">Methyltransferase</keyword>
<reference evidence="4" key="1">
    <citation type="submission" date="2009-07" db="EMBL/GenBank/DDBJ databases">
        <title>Complete sequence of chromosome of Methylovorus sp. SIP3-4.</title>
        <authorList>
            <person name="Lucas S."/>
            <person name="Copeland A."/>
            <person name="Lapidus A."/>
            <person name="Glavina del Rio T."/>
            <person name="Tice H."/>
            <person name="Bruce D."/>
            <person name="Goodwin L."/>
            <person name="Pitluck S."/>
            <person name="Clum A."/>
            <person name="Larimer F."/>
            <person name="Land M."/>
            <person name="Hauser L."/>
            <person name="Kyrpides N."/>
            <person name="Mikhailova N."/>
            <person name="Kayluzhnaya M."/>
            <person name="Chistoserdova L."/>
        </authorList>
    </citation>
    <scope>NUCLEOTIDE SEQUENCE [LARGE SCALE GENOMIC DNA]</scope>
    <source>
        <strain evidence="4">SIP3-4</strain>
    </source>
</reference>
<dbReference type="PANTHER" id="PTHR43542:SF1">
    <property type="entry name" value="METHYLTRANSFERASE"/>
    <property type="match status" value="1"/>
</dbReference>
<dbReference type="Proteomes" id="UP000002743">
    <property type="component" value="Chromosome"/>
</dbReference>
<dbReference type="NCBIfam" id="TIGR00095">
    <property type="entry name" value="16S rRNA (guanine(966)-N(2))-methyltransferase RsmD"/>
    <property type="match status" value="1"/>
</dbReference>
<dbReference type="eggNOG" id="COG0742">
    <property type="taxonomic scope" value="Bacteria"/>
</dbReference>
<dbReference type="HOGENOM" id="CLU_075826_2_0_4"/>
<accession>C6X719</accession>
<dbReference type="CDD" id="cd02440">
    <property type="entry name" value="AdoMet_MTases"/>
    <property type="match status" value="1"/>
</dbReference>
<dbReference type="EC" id="2.1.1.171" evidence="3"/>
<dbReference type="InterPro" id="IPR004398">
    <property type="entry name" value="RNA_MeTrfase_RsmD"/>
</dbReference>
<dbReference type="SUPFAM" id="SSF53335">
    <property type="entry name" value="S-adenosyl-L-methionine-dependent methyltransferases"/>
    <property type="match status" value="1"/>
</dbReference>
<organism evidence="3 4">
    <name type="scientific">Methylovorus glucosotrophus (strain SIP3-4)</name>
    <dbReference type="NCBI Taxonomy" id="582744"/>
    <lineage>
        <taxon>Bacteria</taxon>
        <taxon>Pseudomonadati</taxon>
        <taxon>Pseudomonadota</taxon>
        <taxon>Betaproteobacteria</taxon>
        <taxon>Nitrosomonadales</taxon>
        <taxon>Methylophilaceae</taxon>
        <taxon>Methylovorus</taxon>
    </lineage>
</organism>
<dbReference type="PROSITE" id="PS00092">
    <property type="entry name" value="N6_MTASE"/>
    <property type="match status" value="1"/>
</dbReference>